<name>A0A4R0G4N3_9ENTR</name>
<comment type="caution">
    <text evidence="2">The sequence shown here is derived from an EMBL/GenBank/DDBJ whole genome shotgun (WGS) entry which is preliminary data.</text>
</comment>
<organism evidence="2 3">
    <name type="scientific">Enterobacter wuhouensis</name>
    <dbReference type="NCBI Taxonomy" id="2529381"/>
    <lineage>
        <taxon>Bacteria</taxon>
        <taxon>Pseudomonadati</taxon>
        <taxon>Pseudomonadota</taxon>
        <taxon>Gammaproteobacteria</taxon>
        <taxon>Enterobacterales</taxon>
        <taxon>Enterobacteriaceae</taxon>
        <taxon>Enterobacter</taxon>
    </lineage>
</organism>
<dbReference type="RefSeq" id="WP_131635461.1">
    <property type="nucleotide sequence ID" value="NZ_CP193790.1"/>
</dbReference>
<evidence type="ECO:0000313" key="3">
    <source>
        <dbReference type="Proteomes" id="UP000291424"/>
    </source>
</evidence>
<feature type="chain" id="PRO_5020545115" evidence="1">
    <location>
        <begin position="20"/>
        <end position="192"/>
    </location>
</feature>
<evidence type="ECO:0000313" key="2">
    <source>
        <dbReference type="EMBL" id="TCB90248.1"/>
    </source>
</evidence>
<feature type="signal peptide" evidence="1">
    <location>
        <begin position="1"/>
        <end position="19"/>
    </location>
</feature>
<dbReference type="Proteomes" id="UP000291424">
    <property type="component" value="Unassembled WGS sequence"/>
</dbReference>
<sequence length="192" mass="21431">MKHKIMLLTALLFSGMTHAAVTELSDTQLSQINGKGNGLVTNPVFPIPKPTTPTNPWAGIKFPKYSSLTLTDSGSIKKPLEGFDTITGTNFVGMHYMNMIHNFGVDEDSRNYVLHSQDFVNGPTTITDTGNGKKYSVVGDVWRYARSTEGNFEAAKSSVVEEYYRVVNTDGTLSNQALRWTKWNRDINMTKW</sequence>
<accession>A0A4R0G4N3</accession>
<proteinExistence type="predicted"/>
<keyword evidence="1" id="KW-0732">Signal</keyword>
<dbReference type="AlphaFoldDB" id="A0A4R0G4N3"/>
<reference evidence="2 3" key="1">
    <citation type="submission" date="2019-02" db="EMBL/GenBank/DDBJ databases">
        <title>The draft genome of Enterobacter spp. strains.</title>
        <authorList>
            <person name="Wang C."/>
            <person name="Feng Y."/>
            <person name="Zong Z."/>
        </authorList>
    </citation>
    <scope>NUCLEOTIDE SEQUENCE [LARGE SCALE GENOMIC DNA]</scope>
    <source>
        <strain evidence="2 3">WCHEW120002</strain>
    </source>
</reference>
<dbReference type="OrthoDB" id="6461732at2"/>
<dbReference type="EMBL" id="SJOO01000011">
    <property type="protein sequence ID" value="TCB90248.1"/>
    <property type="molecule type" value="Genomic_DNA"/>
</dbReference>
<gene>
    <name evidence="2" type="ORF">E0L20_19960</name>
</gene>
<evidence type="ECO:0000256" key="1">
    <source>
        <dbReference type="SAM" id="SignalP"/>
    </source>
</evidence>
<protein>
    <submittedName>
        <fullName evidence="2">Uncharacterized protein</fullName>
    </submittedName>
</protein>